<dbReference type="InterPro" id="IPR004609">
    <property type="entry name" value="ATP-dep_DNA_helicase_RecG"/>
</dbReference>
<dbReference type="PROSITE" id="PS51194">
    <property type="entry name" value="HELICASE_CTER"/>
    <property type="match status" value="1"/>
</dbReference>
<evidence type="ECO:0000256" key="4">
    <source>
        <dbReference type="ARBA" id="ARBA00022763"/>
    </source>
</evidence>
<evidence type="ECO:0000256" key="1">
    <source>
        <dbReference type="ARBA" id="ARBA00007504"/>
    </source>
</evidence>
<evidence type="ECO:0000256" key="14">
    <source>
        <dbReference type="ARBA" id="ARBA00048988"/>
    </source>
</evidence>
<evidence type="ECO:0000256" key="8">
    <source>
        <dbReference type="ARBA" id="ARBA00023125"/>
    </source>
</evidence>
<dbReference type="NCBIfam" id="TIGR00643">
    <property type="entry name" value="recG"/>
    <property type="match status" value="1"/>
</dbReference>
<dbReference type="Pfam" id="PF00271">
    <property type="entry name" value="Helicase_C"/>
    <property type="match status" value="1"/>
</dbReference>
<evidence type="ECO:0000256" key="5">
    <source>
        <dbReference type="ARBA" id="ARBA00022801"/>
    </source>
</evidence>
<dbReference type="InterPro" id="IPR001650">
    <property type="entry name" value="Helicase_C-like"/>
</dbReference>
<feature type="domain" description="Helicase C-terminal" evidence="17">
    <location>
        <begin position="451"/>
        <end position="611"/>
    </location>
</feature>
<dbReference type="SMART" id="SM00487">
    <property type="entry name" value="DEXDc"/>
    <property type="match status" value="1"/>
</dbReference>
<keyword evidence="9 15" id="KW-0233">DNA recombination</keyword>
<accession>A0ABV5AHF9</accession>
<evidence type="ECO:0000256" key="13">
    <source>
        <dbReference type="ARBA" id="ARBA00034808"/>
    </source>
</evidence>
<keyword evidence="3 15" id="KW-0547">Nucleotide-binding</keyword>
<evidence type="ECO:0000256" key="2">
    <source>
        <dbReference type="ARBA" id="ARBA00017846"/>
    </source>
</evidence>
<dbReference type="InterPro" id="IPR011545">
    <property type="entry name" value="DEAD/DEAH_box_helicase_dom"/>
</dbReference>
<dbReference type="Pfam" id="PF19833">
    <property type="entry name" value="RecG_dom3_C"/>
    <property type="match status" value="1"/>
</dbReference>
<dbReference type="SUPFAM" id="SSF50249">
    <property type="entry name" value="Nucleic acid-binding proteins"/>
    <property type="match status" value="1"/>
</dbReference>
<keyword evidence="4 15" id="KW-0227">DNA damage</keyword>
<protein>
    <recommendedName>
        <fullName evidence="2 15">ATP-dependent DNA helicase RecG</fullName>
        <ecNumber evidence="13 15">5.6.2.4</ecNumber>
    </recommendedName>
</protein>
<evidence type="ECO:0000313" key="18">
    <source>
        <dbReference type="EMBL" id="MFB5191551.1"/>
    </source>
</evidence>
<dbReference type="NCBIfam" id="NF008168">
    <property type="entry name" value="PRK10917.2-2"/>
    <property type="match status" value="1"/>
</dbReference>
<dbReference type="CDD" id="cd17992">
    <property type="entry name" value="DEXHc_RecG"/>
    <property type="match status" value="1"/>
</dbReference>
<comment type="catalytic activity">
    <reaction evidence="12 15">
        <text>Couples ATP hydrolysis with the unwinding of duplex DNA by translocating in the 3'-5' direction.</text>
        <dbReference type="EC" id="5.6.2.4"/>
    </reaction>
</comment>
<reference evidence="18 19" key="1">
    <citation type="journal article" date="2024" name="Int. J. Mol. Sci.">
        <title>Exploration of Alicyclobacillus spp. Genome in Search of Antibiotic Resistance.</title>
        <authorList>
            <person name="Bucka-Kolendo J."/>
            <person name="Kiousi D.E."/>
            <person name="Dekowska A."/>
            <person name="Mikolajczuk-Szczyrba A."/>
            <person name="Karadedos D.M."/>
            <person name="Michael P."/>
            <person name="Galanis A."/>
            <person name="Sokolowska B."/>
        </authorList>
    </citation>
    <scope>NUCLEOTIDE SEQUENCE [LARGE SCALE GENOMIC DNA]</scope>
    <source>
        <strain evidence="18 19">KKP 3000</strain>
    </source>
</reference>
<comment type="function">
    <text evidence="15">Plays a critical role in recombination and DNA repair. Helps process Holliday junction intermediates to mature products by catalyzing branch migration. Has replication fork regression activity, unwinds stalled or blocked replication forks to make a HJ that can be resolved. Has a DNA unwinding activity characteristic of a DNA helicase with 3'-5' polarity.</text>
</comment>
<dbReference type="InterPro" id="IPR045562">
    <property type="entry name" value="RecG_dom3_C"/>
</dbReference>
<comment type="similarity">
    <text evidence="1 15">Belongs to the helicase family. RecG subfamily.</text>
</comment>
<dbReference type="SMART" id="SM00490">
    <property type="entry name" value="HELICc"/>
    <property type="match status" value="1"/>
</dbReference>
<evidence type="ECO:0000256" key="10">
    <source>
        <dbReference type="ARBA" id="ARBA00023204"/>
    </source>
</evidence>
<evidence type="ECO:0000256" key="11">
    <source>
        <dbReference type="ARBA" id="ARBA00023235"/>
    </source>
</evidence>
<dbReference type="EMBL" id="JBDXSU010000012">
    <property type="protein sequence ID" value="MFB5191551.1"/>
    <property type="molecule type" value="Genomic_DNA"/>
</dbReference>
<evidence type="ECO:0000256" key="9">
    <source>
        <dbReference type="ARBA" id="ARBA00023172"/>
    </source>
</evidence>
<dbReference type="EC" id="5.6.2.4" evidence="13 15"/>
<comment type="caution">
    <text evidence="18">The sequence shown here is derived from an EMBL/GenBank/DDBJ whole genome shotgun (WGS) entry which is preliminary data.</text>
</comment>
<dbReference type="GO" id="GO:0016787">
    <property type="term" value="F:hydrolase activity"/>
    <property type="evidence" value="ECO:0007669"/>
    <property type="project" value="UniProtKB-KW"/>
</dbReference>
<keyword evidence="7 15" id="KW-0067">ATP-binding</keyword>
<dbReference type="InterPro" id="IPR012340">
    <property type="entry name" value="NA-bd_OB-fold"/>
</dbReference>
<keyword evidence="11" id="KW-0413">Isomerase</keyword>
<dbReference type="InterPro" id="IPR014001">
    <property type="entry name" value="Helicase_ATP-bd"/>
</dbReference>
<evidence type="ECO:0000259" key="17">
    <source>
        <dbReference type="PROSITE" id="PS51194"/>
    </source>
</evidence>
<evidence type="ECO:0000256" key="15">
    <source>
        <dbReference type="RuleBase" id="RU363016"/>
    </source>
</evidence>
<dbReference type="Proteomes" id="UP001579974">
    <property type="component" value="Unassembled WGS sequence"/>
</dbReference>
<organism evidence="18 19">
    <name type="scientific">Alicyclobacillus fastidiosus</name>
    <dbReference type="NCBI Taxonomy" id="392011"/>
    <lineage>
        <taxon>Bacteria</taxon>
        <taxon>Bacillati</taxon>
        <taxon>Bacillota</taxon>
        <taxon>Bacilli</taxon>
        <taxon>Bacillales</taxon>
        <taxon>Alicyclobacillaceae</taxon>
        <taxon>Alicyclobacillus</taxon>
    </lineage>
</organism>
<dbReference type="InterPro" id="IPR033454">
    <property type="entry name" value="RecG_wedge"/>
</dbReference>
<comment type="catalytic activity">
    <reaction evidence="14 15">
        <text>ATP + H2O = ADP + phosphate + H(+)</text>
        <dbReference type="Rhea" id="RHEA:13065"/>
        <dbReference type="ChEBI" id="CHEBI:15377"/>
        <dbReference type="ChEBI" id="CHEBI:15378"/>
        <dbReference type="ChEBI" id="CHEBI:30616"/>
        <dbReference type="ChEBI" id="CHEBI:43474"/>
        <dbReference type="ChEBI" id="CHEBI:456216"/>
        <dbReference type="EC" id="5.6.2.4"/>
    </reaction>
</comment>
<keyword evidence="19" id="KW-1185">Reference proteome</keyword>
<dbReference type="PANTHER" id="PTHR47964:SF1">
    <property type="entry name" value="ATP-DEPENDENT DNA HELICASE HOMOLOG RECG, CHLOROPLASTIC"/>
    <property type="match status" value="1"/>
</dbReference>
<keyword evidence="5 15" id="KW-0378">Hydrolase</keyword>
<name>A0ABV5AHF9_9BACL</name>
<dbReference type="Pfam" id="PF17191">
    <property type="entry name" value="RecG_wedge"/>
    <property type="match status" value="1"/>
</dbReference>
<dbReference type="InterPro" id="IPR027417">
    <property type="entry name" value="P-loop_NTPase"/>
</dbReference>
<dbReference type="CDD" id="cd04488">
    <property type="entry name" value="RecG_wedge_OBF"/>
    <property type="match status" value="1"/>
</dbReference>
<feature type="domain" description="Helicase ATP-binding" evidence="16">
    <location>
        <begin position="272"/>
        <end position="433"/>
    </location>
</feature>
<gene>
    <name evidence="18" type="primary">recG</name>
    <name evidence="18" type="ORF">KKP3000_000325</name>
</gene>
<dbReference type="Gene3D" id="2.40.50.140">
    <property type="entry name" value="Nucleic acid-binding proteins"/>
    <property type="match status" value="1"/>
</dbReference>
<proteinExistence type="inferred from homology"/>
<evidence type="ECO:0000256" key="7">
    <source>
        <dbReference type="ARBA" id="ARBA00022840"/>
    </source>
</evidence>
<dbReference type="InterPro" id="IPR047112">
    <property type="entry name" value="RecG/Mfd"/>
</dbReference>
<dbReference type="NCBIfam" id="NF008165">
    <property type="entry name" value="PRK10917.1-3"/>
    <property type="match status" value="1"/>
</dbReference>
<dbReference type="PROSITE" id="PS51192">
    <property type="entry name" value="HELICASE_ATP_BIND_1"/>
    <property type="match status" value="1"/>
</dbReference>
<dbReference type="Pfam" id="PF00270">
    <property type="entry name" value="DEAD"/>
    <property type="match status" value="1"/>
</dbReference>
<keyword evidence="8" id="KW-0238">DNA-binding</keyword>
<evidence type="ECO:0000256" key="12">
    <source>
        <dbReference type="ARBA" id="ARBA00034617"/>
    </source>
</evidence>
<dbReference type="Gene3D" id="3.40.50.300">
    <property type="entry name" value="P-loop containing nucleotide triphosphate hydrolases"/>
    <property type="match status" value="2"/>
</dbReference>
<evidence type="ECO:0000256" key="3">
    <source>
        <dbReference type="ARBA" id="ARBA00022741"/>
    </source>
</evidence>
<sequence length="681" mass="75781">MNLNQTPVRSLPGVGPSKETDLAALGIHTIGDLLHAYPFRYEDRRVKPLAAWNDGERITVRATVAGTATVRWRGSKSMMTARLRVDGQSTVLATWFSQHYLKSKMTDGRVLMVTGKWNQEKRLIVVSETSFDASEQTRVNVPFLPVYHASKSFGSRQLHQLILKALDLHADQLPELLPFALAKKFRLWSHRDAVRAMHQPNSAEDLRQARRRLAFEEFLLFQMQLHWFRQHRTEPQGLEKQVRADAVTEFAEGLPAALTGAQIAACNEILEDLQGPKMMARLLQGDVGSGKTWVALFAAYAAFTAGFQSALMAPTEILAEQHHREAVRVLSKFGMEARLLTGSVGSKERKSILEGLARGEVHVVIGTHALLTDDVAFDKLGLVITDEQHRFGVSQRSVLRGKGESPDVLMLSATPIPRTLALAVYGDVDVSVLNELPRGRQPIQTLAYSMKHEDEVLRLVRRALDKGQQAYIVAPTIEESETVEMAAVTDIYERLQDKLAGFQVQLLHGRMSAREKDDIMRNFRDKASQVLVATTVIEVGIDVPNATVMVIYNAERFGLAQLHQLRGRVGRGSEASTCVLLAEVNSETAKARIETMVATQDGFAIAEKDLELRGPGEFLGVRQSGLPQFAVGDIVRDHNIMTVAREEATAMLKSDSFWLSPAFEPLRQAIAQLPEQAFYRD</sequence>
<dbReference type="Gene3D" id="1.10.150.20">
    <property type="entry name" value="5' to 3' exonuclease, C-terminal subdomain"/>
    <property type="match status" value="1"/>
</dbReference>
<evidence type="ECO:0000256" key="6">
    <source>
        <dbReference type="ARBA" id="ARBA00022806"/>
    </source>
</evidence>
<dbReference type="GO" id="GO:0003678">
    <property type="term" value="F:DNA helicase activity"/>
    <property type="evidence" value="ECO:0007669"/>
    <property type="project" value="UniProtKB-EC"/>
</dbReference>
<evidence type="ECO:0000313" key="19">
    <source>
        <dbReference type="Proteomes" id="UP001579974"/>
    </source>
</evidence>
<dbReference type="RefSeq" id="WP_275473070.1">
    <property type="nucleotide sequence ID" value="NZ_CP162940.1"/>
</dbReference>
<dbReference type="SUPFAM" id="SSF52540">
    <property type="entry name" value="P-loop containing nucleoside triphosphate hydrolases"/>
    <property type="match status" value="2"/>
</dbReference>
<keyword evidence="10 15" id="KW-0234">DNA repair</keyword>
<evidence type="ECO:0000259" key="16">
    <source>
        <dbReference type="PROSITE" id="PS51192"/>
    </source>
</evidence>
<keyword evidence="6 15" id="KW-0347">Helicase</keyword>
<dbReference type="PANTHER" id="PTHR47964">
    <property type="entry name" value="ATP-DEPENDENT DNA HELICASE HOMOLOG RECG, CHLOROPLASTIC"/>
    <property type="match status" value="1"/>
</dbReference>